<evidence type="ECO:0000313" key="3">
    <source>
        <dbReference type="EMBL" id="MBE9255217.1"/>
    </source>
</evidence>
<proteinExistence type="predicted"/>
<reference evidence="3 4" key="1">
    <citation type="submission" date="2020-10" db="EMBL/GenBank/DDBJ databases">
        <authorList>
            <person name="Castelo-Branco R."/>
            <person name="Eusebio N."/>
            <person name="Adriana R."/>
            <person name="Vieira A."/>
            <person name="Brugerolle De Fraissinette N."/>
            <person name="Rezende De Castro R."/>
            <person name="Schneider M.P."/>
            <person name="Vasconcelos V."/>
            <person name="Leao P.N."/>
        </authorList>
    </citation>
    <scope>NUCLEOTIDE SEQUENCE [LARGE SCALE GENOMIC DNA]</scope>
    <source>
        <strain evidence="3 4">LEGE 00031</strain>
    </source>
</reference>
<feature type="chain" id="PRO_5045952591" evidence="2">
    <location>
        <begin position="30"/>
        <end position="121"/>
    </location>
</feature>
<comment type="caution">
    <text evidence="3">The sequence shown here is derived from an EMBL/GenBank/DDBJ whole genome shotgun (WGS) entry which is preliminary data.</text>
</comment>
<evidence type="ECO:0000313" key="4">
    <source>
        <dbReference type="Proteomes" id="UP000658720"/>
    </source>
</evidence>
<feature type="signal peptide" evidence="2">
    <location>
        <begin position="1"/>
        <end position="29"/>
    </location>
</feature>
<keyword evidence="2" id="KW-0732">Signal</keyword>
<evidence type="ECO:0000256" key="2">
    <source>
        <dbReference type="SAM" id="SignalP"/>
    </source>
</evidence>
<sequence>MKSHFSFPWKLILLATTAFILSFPAVVKAQSYNPVEPFPEDLPATGNINDLDGLQERQVEDWFPEQNTGTDSQTLLEINTTNTPPLSVNDRSSQIKEENDWQRSSSGEPKQTGSGFPLGTF</sequence>
<dbReference type="Proteomes" id="UP000658720">
    <property type="component" value="Unassembled WGS sequence"/>
</dbReference>
<name>A0ABR9VV43_9SYNC</name>
<feature type="compositionally biased region" description="Polar residues" evidence="1">
    <location>
        <begin position="65"/>
        <end position="92"/>
    </location>
</feature>
<protein>
    <submittedName>
        <fullName evidence="3">Uncharacterized protein</fullName>
    </submittedName>
</protein>
<evidence type="ECO:0000256" key="1">
    <source>
        <dbReference type="SAM" id="MobiDB-lite"/>
    </source>
</evidence>
<gene>
    <name evidence="3" type="ORF">IQ217_15515</name>
</gene>
<feature type="compositionally biased region" description="Polar residues" evidence="1">
    <location>
        <begin position="102"/>
        <end position="114"/>
    </location>
</feature>
<keyword evidence="4" id="KW-1185">Reference proteome</keyword>
<feature type="region of interest" description="Disordered" evidence="1">
    <location>
        <begin position="65"/>
        <end position="121"/>
    </location>
</feature>
<dbReference type="EMBL" id="JADEVV010000053">
    <property type="protein sequence ID" value="MBE9255217.1"/>
    <property type="molecule type" value="Genomic_DNA"/>
</dbReference>
<accession>A0ABR9VV43</accession>
<organism evidence="3 4">
    <name type="scientific">Synechocystis salina LEGE 00031</name>
    <dbReference type="NCBI Taxonomy" id="1828736"/>
    <lineage>
        <taxon>Bacteria</taxon>
        <taxon>Bacillati</taxon>
        <taxon>Cyanobacteriota</taxon>
        <taxon>Cyanophyceae</taxon>
        <taxon>Synechococcales</taxon>
        <taxon>Merismopediaceae</taxon>
        <taxon>Synechocystis</taxon>
    </lineage>
</organism>